<evidence type="ECO:0000313" key="3">
    <source>
        <dbReference type="EMBL" id="KAF5706742.1"/>
    </source>
</evidence>
<feature type="compositionally biased region" description="Basic and acidic residues" evidence="2">
    <location>
        <begin position="40"/>
        <end position="53"/>
    </location>
</feature>
<sequence length="773" mass="85950">MPPKRSGKARKRPLAGTSRSPSPSRPAKQPKISAPPHPSPEGEKTCKSSKPDEGCPGWWPPEYAPAGKILPHNKAGMRKVIKAFQDANRDPAELWSEGGLMVQLVRQDPIGRIHQRIFNKIDFENLEPKALSQTQREEMPSSENEQVTLDRENTEPMSEHLAESIKIVEPPVLEATESTGRQPQTTDMAKPVSATIETLRNGDGLDSQDMTRCAKLFPRPPDWYIFPPGSSFTDADEIHAQHPALKARHIAFFVYSQDEGQWALCHLDVGKVTLVHHLTNHLTKIPAQELVDWLRSQPELSMKGMMFVKQPGPIHIDSPSGGIYSLVFLKCLMARERVPRCVDTATARMEFIKMIGPADADENMATEDLTSTKDTGLDGETIPTEMPKDQAIPIDLQLQVPSSKSNLAESSAHKKQELAMVSPRLRAKKSEQIVLISSSESSPKPISDQPEFGELTDDEAANTEYVDTASTDNARASETNTPLSDPDDTLTLAQSLEVNFTAFLNQRRKLEACVKAEKSNAKKNDETIAELKQARHELIERHSRGTHDLRRKVSELEMHLEAAKRALEMAERAEKDSDVSLTELGDKIRSEERSKTEAVERIKQWEATLAKTAFQSTMNNTFGDGVSIDEAQAAARRDGMESVSTVSCLTVLATAWGIVYLRLRKYSADSRFCIVRSVLKFFVSGKLVMKHQDIFGETGKTQKMWYHSIEIGDGLSENYPLTFSEIAPLELSKEATAISDVERPGDFAAQEKTHRTAVETLNSEHATFGQANE</sequence>
<name>A0A8H5Y8I6_9HYPO</name>
<evidence type="ECO:0000313" key="4">
    <source>
        <dbReference type="Proteomes" id="UP000532311"/>
    </source>
</evidence>
<keyword evidence="1" id="KW-0175">Coiled coil</keyword>
<comment type="caution">
    <text evidence="3">The sequence shown here is derived from an EMBL/GenBank/DDBJ whole genome shotgun (WGS) entry which is preliminary data.</text>
</comment>
<dbReference type="AlphaFoldDB" id="A0A8H5Y8I6"/>
<reference evidence="3 4" key="1">
    <citation type="submission" date="2020-05" db="EMBL/GenBank/DDBJ databases">
        <title>Identification and distribution of gene clusters putatively required for synthesis of sphingolipid metabolism inhibitors in phylogenetically diverse species of the filamentous fungus Fusarium.</title>
        <authorList>
            <person name="Kim H.-S."/>
            <person name="Busman M."/>
            <person name="Brown D.W."/>
            <person name="Divon H."/>
            <person name="Uhlig S."/>
            <person name="Proctor R.H."/>
        </authorList>
    </citation>
    <scope>NUCLEOTIDE SEQUENCE [LARGE SCALE GENOMIC DNA]</scope>
    <source>
        <strain evidence="3 4">NRRL 26131</strain>
    </source>
</reference>
<proteinExistence type="predicted"/>
<dbReference type="Proteomes" id="UP000532311">
    <property type="component" value="Unassembled WGS sequence"/>
</dbReference>
<keyword evidence="4" id="KW-1185">Reference proteome</keyword>
<gene>
    <name evidence="3" type="ORF">FGLOB1_7306</name>
</gene>
<dbReference type="EMBL" id="JAAQPF010000314">
    <property type="protein sequence ID" value="KAF5706742.1"/>
    <property type="molecule type" value="Genomic_DNA"/>
</dbReference>
<feature type="coiled-coil region" evidence="1">
    <location>
        <begin position="521"/>
        <end position="608"/>
    </location>
</feature>
<evidence type="ECO:0000256" key="2">
    <source>
        <dbReference type="SAM" id="MobiDB-lite"/>
    </source>
</evidence>
<feature type="compositionally biased region" description="Polar residues" evidence="2">
    <location>
        <begin position="468"/>
        <end position="483"/>
    </location>
</feature>
<feature type="region of interest" description="Disordered" evidence="2">
    <location>
        <begin position="132"/>
        <end position="153"/>
    </location>
</feature>
<evidence type="ECO:0000256" key="1">
    <source>
        <dbReference type="SAM" id="Coils"/>
    </source>
</evidence>
<feature type="region of interest" description="Disordered" evidence="2">
    <location>
        <begin position="467"/>
        <end position="486"/>
    </location>
</feature>
<accession>A0A8H5Y8I6</accession>
<feature type="compositionally biased region" description="Basic residues" evidence="2">
    <location>
        <begin position="1"/>
        <end position="13"/>
    </location>
</feature>
<protein>
    <submittedName>
        <fullName evidence="3">Uncharacterized protein</fullName>
    </submittedName>
</protein>
<organism evidence="3 4">
    <name type="scientific">Fusarium globosum</name>
    <dbReference type="NCBI Taxonomy" id="78864"/>
    <lineage>
        <taxon>Eukaryota</taxon>
        <taxon>Fungi</taxon>
        <taxon>Dikarya</taxon>
        <taxon>Ascomycota</taxon>
        <taxon>Pezizomycotina</taxon>
        <taxon>Sordariomycetes</taxon>
        <taxon>Hypocreomycetidae</taxon>
        <taxon>Hypocreales</taxon>
        <taxon>Nectriaceae</taxon>
        <taxon>Fusarium</taxon>
        <taxon>Fusarium fujikuroi species complex</taxon>
    </lineage>
</organism>
<feature type="region of interest" description="Disordered" evidence="2">
    <location>
        <begin position="362"/>
        <end position="392"/>
    </location>
</feature>
<feature type="region of interest" description="Disordered" evidence="2">
    <location>
        <begin position="1"/>
        <end position="59"/>
    </location>
</feature>